<accession>A0A6M5Z609</accession>
<evidence type="ECO:0000256" key="1">
    <source>
        <dbReference type="ARBA" id="ARBA00022737"/>
    </source>
</evidence>
<dbReference type="RefSeq" id="WP_171475367.1">
    <property type="nucleotide sequence ID" value="NZ_CP053452.2"/>
</dbReference>
<reference evidence="5" key="1">
    <citation type="submission" date="2020-05" db="EMBL/GenBank/DDBJ databases">
        <title>Frigoriglobus tundricola gen. nov., sp. nov., a psychrotolerant cellulolytic planctomycete of the family Gemmataceae with two divergent copies of 16S rRNA gene.</title>
        <authorList>
            <person name="Kulichevskaya I.S."/>
            <person name="Ivanova A.A."/>
            <person name="Naumoff D.G."/>
            <person name="Beletsky A.V."/>
            <person name="Rijpstra W.I.C."/>
            <person name="Sinninghe Damste J.S."/>
            <person name="Mardanov A.V."/>
            <person name="Ravin N.V."/>
            <person name="Dedysh S.N."/>
        </authorList>
    </citation>
    <scope>NUCLEOTIDE SEQUENCE [LARGE SCALE GENOMIC DNA]</scope>
    <source>
        <strain evidence="5">PL17</strain>
    </source>
</reference>
<evidence type="ECO:0000256" key="3">
    <source>
        <dbReference type="PROSITE-ProRule" id="PRU00339"/>
    </source>
</evidence>
<name>A0A6M5Z609_9BACT</name>
<dbReference type="PROSITE" id="PS51257">
    <property type="entry name" value="PROKAR_LIPOPROTEIN"/>
    <property type="match status" value="1"/>
</dbReference>
<dbReference type="AlphaFoldDB" id="A0A6M5Z609"/>
<dbReference type="Proteomes" id="UP000503447">
    <property type="component" value="Chromosome"/>
</dbReference>
<dbReference type="PROSITE" id="PS50005">
    <property type="entry name" value="TPR"/>
    <property type="match status" value="2"/>
</dbReference>
<dbReference type="SUPFAM" id="SSF48452">
    <property type="entry name" value="TPR-like"/>
    <property type="match status" value="2"/>
</dbReference>
<dbReference type="SMART" id="SM00028">
    <property type="entry name" value="TPR"/>
    <property type="match status" value="5"/>
</dbReference>
<dbReference type="PANTHER" id="PTHR45586">
    <property type="entry name" value="TPR REPEAT-CONTAINING PROTEIN PA4667"/>
    <property type="match status" value="1"/>
</dbReference>
<dbReference type="Pfam" id="PF14559">
    <property type="entry name" value="TPR_19"/>
    <property type="match status" value="2"/>
</dbReference>
<gene>
    <name evidence="4" type="ORF">FTUN_8295</name>
</gene>
<dbReference type="Gene3D" id="1.25.40.10">
    <property type="entry name" value="Tetratricopeptide repeat domain"/>
    <property type="match status" value="2"/>
</dbReference>
<evidence type="ECO:0000313" key="4">
    <source>
        <dbReference type="EMBL" id="QJX00663.1"/>
    </source>
</evidence>
<evidence type="ECO:0000256" key="2">
    <source>
        <dbReference type="ARBA" id="ARBA00022803"/>
    </source>
</evidence>
<evidence type="ECO:0000313" key="5">
    <source>
        <dbReference type="Proteomes" id="UP000503447"/>
    </source>
</evidence>
<feature type="repeat" description="TPR" evidence="3">
    <location>
        <begin position="174"/>
        <end position="207"/>
    </location>
</feature>
<dbReference type="InterPro" id="IPR051012">
    <property type="entry name" value="CellSynth/LPSAsmb/PSIAsmb"/>
</dbReference>
<dbReference type="PANTHER" id="PTHR45586:SF1">
    <property type="entry name" value="LIPOPOLYSACCHARIDE ASSEMBLY PROTEIN B"/>
    <property type="match status" value="1"/>
</dbReference>
<dbReference type="EMBL" id="CP053452">
    <property type="protein sequence ID" value="QJX00663.1"/>
    <property type="molecule type" value="Genomic_DNA"/>
</dbReference>
<dbReference type="KEGG" id="ftj:FTUN_8295"/>
<dbReference type="InterPro" id="IPR019734">
    <property type="entry name" value="TPR_rpt"/>
</dbReference>
<evidence type="ECO:0008006" key="6">
    <source>
        <dbReference type="Google" id="ProtNLM"/>
    </source>
</evidence>
<feature type="repeat" description="TPR" evidence="3">
    <location>
        <begin position="36"/>
        <end position="69"/>
    </location>
</feature>
<keyword evidence="2 3" id="KW-0802">TPR repeat</keyword>
<keyword evidence="1" id="KW-0677">Repeat</keyword>
<sequence length="428" mass="49115">MSVWMTRRKAGRVGLVGLLLAVIACGFWTAAKPLLANYYQRQAAQALERQRYPLALAAYQHALRYRPDSPALHLMTARTARQAGDFPTAREHLRKCRELQNGVSEEQQVEGYLLRAQTGELDDVVGYLTPYVIEEGPLTPFVLEGLTRAHMARYRTDLAWGLLARWIELQPTNVEALFWRGTWHAQQQNTRSAAEDYCRALEIDPERIDIRLTYAEIVRADKKFAQVAEQYRIVLQHAPQNPDALIGLAQSSLELGRTDDAREQLARVPVEHRDVPVYLWVSGMVELRSDHPDRAEPLLRQVLERDPRNLDACYNLMLCLSRLGREAEAAQMSARFAQMERDQKRLIELTTRVLQAKPSDPDLRCELGEIYIRMGLPERGIHWLFVALKLNPDCRRAHERLRDYFDEAGGPEAAAKADLHRRHLANMR</sequence>
<dbReference type="InterPro" id="IPR011990">
    <property type="entry name" value="TPR-like_helical_dom_sf"/>
</dbReference>
<keyword evidence="5" id="KW-1185">Reference proteome</keyword>
<proteinExistence type="predicted"/>
<dbReference type="Pfam" id="PF13432">
    <property type="entry name" value="TPR_16"/>
    <property type="match status" value="1"/>
</dbReference>
<protein>
    <recommendedName>
        <fullName evidence="6">Tetratricopeptide repeat protein</fullName>
    </recommendedName>
</protein>
<organism evidence="4 5">
    <name type="scientific">Frigoriglobus tundricola</name>
    <dbReference type="NCBI Taxonomy" id="2774151"/>
    <lineage>
        <taxon>Bacteria</taxon>
        <taxon>Pseudomonadati</taxon>
        <taxon>Planctomycetota</taxon>
        <taxon>Planctomycetia</taxon>
        <taxon>Gemmatales</taxon>
        <taxon>Gemmataceae</taxon>
        <taxon>Frigoriglobus</taxon>
    </lineage>
</organism>